<organism evidence="12 13">
    <name type="scientific">Temnothorax longispinosus</name>
    <dbReference type="NCBI Taxonomy" id="300112"/>
    <lineage>
        <taxon>Eukaryota</taxon>
        <taxon>Metazoa</taxon>
        <taxon>Ecdysozoa</taxon>
        <taxon>Arthropoda</taxon>
        <taxon>Hexapoda</taxon>
        <taxon>Insecta</taxon>
        <taxon>Pterygota</taxon>
        <taxon>Neoptera</taxon>
        <taxon>Endopterygota</taxon>
        <taxon>Hymenoptera</taxon>
        <taxon>Apocrita</taxon>
        <taxon>Aculeata</taxon>
        <taxon>Formicoidea</taxon>
        <taxon>Formicidae</taxon>
        <taxon>Myrmicinae</taxon>
        <taxon>Temnothorax</taxon>
    </lineage>
</organism>
<dbReference type="PANTHER" id="PTHR24166:SF55">
    <property type="entry name" value="ROLLING PEBBLES, ISOFORM B"/>
    <property type="match status" value="1"/>
</dbReference>
<proteinExistence type="inferred from homology"/>
<dbReference type="Pfam" id="PF24883">
    <property type="entry name" value="NPHP3_N"/>
    <property type="match status" value="1"/>
</dbReference>
<dbReference type="InterPro" id="IPR011990">
    <property type="entry name" value="TPR-like_helical_dom_sf"/>
</dbReference>
<dbReference type="Proteomes" id="UP000310200">
    <property type="component" value="Unassembled WGS sequence"/>
</dbReference>
<comment type="subcellular location">
    <subcellularLocation>
        <location evidence="6">Postsynapse</location>
    </subcellularLocation>
</comment>
<dbReference type="SUPFAM" id="SSF48403">
    <property type="entry name" value="Ankyrin repeat"/>
    <property type="match status" value="1"/>
</dbReference>
<keyword evidence="2 9" id="KW-0479">Metal-binding</keyword>
<keyword evidence="3" id="KW-0862">Zinc</keyword>
<feature type="region of interest" description="Disordered" evidence="10">
    <location>
        <begin position="446"/>
        <end position="466"/>
    </location>
</feature>
<dbReference type="Pfam" id="PF00023">
    <property type="entry name" value="Ank"/>
    <property type="match status" value="1"/>
</dbReference>
<feature type="domain" description="RING-type" evidence="11">
    <location>
        <begin position="7"/>
        <end position="44"/>
    </location>
</feature>
<evidence type="ECO:0000256" key="4">
    <source>
        <dbReference type="ARBA" id="ARBA00023018"/>
    </source>
</evidence>
<dbReference type="GO" id="GO:0098794">
    <property type="term" value="C:postsynapse"/>
    <property type="evidence" value="ECO:0007669"/>
    <property type="project" value="UniProtKB-SubCell"/>
</dbReference>
<feature type="repeat" description="ANK" evidence="8">
    <location>
        <begin position="1038"/>
        <end position="1070"/>
    </location>
</feature>
<name>A0A4S2KJQ1_9HYME</name>
<feature type="repeat" description="ANK" evidence="8">
    <location>
        <begin position="1117"/>
        <end position="1149"/>
    </location>
</feature>
<evidence type="ECO:0000256" key="9">
    <source>
        <dbReference type="PROSITE-ProRule" id="PRU00175"/>
    </source>
</evidence>
<keyword evidence="2 9" id="KW-0863">Zinc-finger</keyword>
<dbReference type="InterPro" id="IPR036770">
    <property type="entry name" value="Ankyrin_rpt-contain_sf"/>
</dbReference>
<dbReference type="PROSITE" id="PS50089">
    <property type="entry name" value="ZF_RING_2"/>
    <property type="match status" value="1"/>
</dbReference>
<evidence type="ECO:0000313" key="13">
    <source>
        <dbReference type="Proteomes" id="UP000310200"/>
    </source>
</evidence>
<keyword evidence="13" id="KW-1185">Reference proteome</keyword>
<feature type="repeat" description="ANK" evidence="8">
    <location>
        <begin position="891"/>
        <end position="923"/>
    </location>
</feature>
<evidence type="ECO:0000256" key="6">
    <source>
        <dbReference type="ARBA" id="ARBA00034110"/>
    </source>
</evidence>
<dbReference type="PRINTS" id="PR01415">
    <property type="entry name" value="ANKYRIN"/>
</dbReference>
<dbReference type="PROSITE" id="PS50297">
    <property type="entry name" value="ANK_REP_REGION"/>
    <property type="match status" value="4"/>
</dbReference>
<dbReference type="EMBL" id="QBLH01002623">
    <property type="protein sequence ID" value="TGZ47928.1"/>
    <property type="molecule type" value="Genomic_DNA"/>
</dbReference>
<dbReference type="InterPro" id="IPR002110">
    <property type="entry name" value="Ankyrin_rpt"/>
</dbReference>
<evidence type="ECO:0000256" key="10">
    <source>
        <dbReference type="SAM" id="MobiDB-lite"/>
    </source>
</evidence>
<dbReference type="Pfam" id="PF12796">
    <property type="entry name" value="Ank_2"/>
    <property type="match status" value="3"/>
</dbReference>
<sequence length="1401" mass="152882">MLGGSTCPSCEMPFDKGKKRRLIDSCGHERCYSCLFRSEVCPLCLRGCDLNDDDDDDDGLEEPSLRDVTSAPLSTFAPTDGWLDDSSTVNSLCGSPRLRTKITTRANLPSRVLHQRGAAENLSLITVAKNLKSKASPLPAPSAFQDRQKLKMTQSCPTPPNQRRRFFLNPKVLRNDEGGCVKPLSSKTRKSSQSDLYMRLGLLLGSNRANASVESSAYPSQTPIQGHDSSAASFSSLTSFETQTLASTNTSPVSTLTGTSSEAEAAAALRCSVKPKAKAKAKTKFRDCDSAGSLASISTSLSASTSMSMSMSVSVSGLSNGSSSPLAPRRHSVNAAEAGQTDEFGQLKNRRSCARRSARVSNVKGPMDAKLRFAQRHTTQLNLKPLFFEVPLLEEDPLFAGRQWLLHELESVINGSSPGILISGSSGTGKTALVLQLVEHSCFGRRREQPRSAKESEECDEREKQNTNATLQANIRHTNEKVRELASHVVAYHFCQADNNSTCLVPDLIHSLAAQLCQAPQLISYREYLLSESHLQGSLSQRECTVDPDLALSRGIIEPLLTLKKANRLPTSNMIILIDAVCEAEYHRPDRGDTIASFLTRHAPNIPSWLKIVCTVRTQLLDCAKQLPYTRISLDKTTNDAIGNSIAKDLSDYVGYRLAQSTSIQSNVTASVNGKAESSCSANQTRFSSHLLTLARGSFLFAKLTLDLIESGHLVAKSASYKMLSGFLVKRLDNTYMFFHPSFREWLMRRDEGESTKFLCDYRLGHAAIAFRLSRLQAPLDGDKALELGHHVLKAHVYRGVAPCWPSRDLQAIWLTLSTECISSALCTLRNIYSPNVKVSRLLLLAGASPNHITEYLGNAPVLCMHAHEGSVEMVSLLLEFGADVELTNSQGCTALSLAAARGHCDVVRRLAAAGASLGHVDMAGQCPLVHAARHGKLSVVGYLLACDWVVPTSENKAENSAFEIGREEAAQQAVVAAASQGHEAVVEYLLDMAEVIVDRPDTLIGETALTISAANGLTATVSALLARGANPIAVNTKGLSPLMLAAREGHWGTVERLLQGDLSISMNTVSDEIISLLEQRDLAGRTALMLAASEGHINLLELFLDKGSILETKDKEGLTALSWACVRGRVTAVQMLLDRGSDVNTNDNSGRTPLDLAAFQGNPKLVQLLLEKGAAVEHVDLHGMRPLDRAIGCRNIPVVQCFLRRGAKLGPATWAMAAGKPDVLIILLNKLLEDGNVLYRKNRLKEASHRYAYALRKFPVSPEEDCQGQEQSHMMLQLQTFTQLHLNFLLNLSRCKRKMNECTEAIELADEALSIRPVSYEAFYARAKARVDLGMFEDALSDVQEALQNAPAHNRQDRRVLATLKDEIFCRIDGAGTNKEHDDYIARSRLRASVDTLTEL</sequence>
<gene>
    <name evidence="12" type="ORF">DBV15_07630</name>
</gene>
<dbReference type="Gene3D" id="1.25.40.10">
    <property type="entry name" value="Tetratricopeptide repeat domain"/>
    <property type="match status" value="1"/>
</dbReference>
<dbReference type="InterPro" id="IPR001841">
    <property type="entry name" value="Znf_RING"/>
</dbReference>
<evidence type="ECO:0000256" key="8">
    <source>
        <dbReference type="PROSITE-ProRule" id="PRU00023"/>
    </source>
</evidence>
<protein>
    <submittedName>
        <fullName evidence="12">Protein TANC2</fullName>
    </submittedName>
</protein>
<evidence type="ECO:0000256" key="7">
    <source>
        <dbReference type="ARBA" id="ARBA00038259"/>
    </source>
</evidence>
<dbReference type="InterPro" id="IPR056884">
    <property type="entry name" value="NPHP3-like_N"/>
</dbReference>
<dbReference type="SMART" id="SM00248">
    <property type="entry name" value="ANK"/>
    <property type="match status" value="10"/>
</dbReference>
<dbReference type="PANTHER" id="PTHR24166">
    <property type="entry name" value="ROLLING PEBBLES, ISOFORM B"/>
    <property type="match status" value="1"/>
</dbReference>
<keyword evidence="1" id="KW-0677">Repeat</keyword>
<comment type="caution">
    <text evidence="12">The sequence shown here is derived from an EMBL/GenBank/DDBJ whole genome shotgun (WGS) entry which is preliminary data.</text>
</comment>
<evidence type="ECO:0000256" key="3">
    <source>
        <dbReference type="ARBA" id="ARBA00022833"/>
    </source>
</evidence>
<feature type="compositionally biased region" description="Basic and acidic residues" evidence="10">
    <location>
        <begin position="446"/>
        <end position="465"/>
    </location>
</feature>
<dbReference type="InterPro" id="IPR058056">
    <property type="entry name" value="WH_TANC1/2"/>
</dbReference>
<evidence type="ECO:0000256" key="2">
    <source>
        <dbReference type="ARBA" id="ARBA00022771"/>
    </source>
</evidence>
<dbReference type="Pfam" id="PF25521">
    <property type="entry name" value="WHD_TANC1"/>
    <property type="match status" value="1"/>
</dbReference>
<comment type="similarity">
    <text evidence="7">Belongs to the TANC family.</text>
</comment>
<reference evidence="12 13" key="1">
    <citation type="journal article" date="2019" name="Philos. Trans. R. Soc. Lond., B, Biol. Sci.">
        <title>Ant behaviour and brain gene expression of defending hosts depend on the ecological success of the intruding social parasite.</title>
        <authorList>
            <person name="Kaur R."/>
            <person name="Stoldt M."/>
            <person name="Jongepier E."/>
            <person name="Feldmeyer B."/>
            <person name="Menzel F."/>
            <person name="Bornberg-Bauer E."/>
            <person name="Foitzik S."/>
        </authorList>
    </citation>
    <scope>NUCLEOTIDE SEQUENCE [LARGE SCALE GENOMIC DNA]</scope>
    <source>
        <tissue evidence="12">Whole body</tissue>
    </source>
</reference>
<dbReference type="SMART" id="SM00028">
    <property type="entry name" value="TPR"/>
    <property type="match status" value="3"/>
</dbReference>
<keyword evidence="4" id="KW-0770">Synapse</keyword>
<accession>A0A4S2KJQ1</accession>
<feature type="repeat" description="ANK" evidence="8">
    <location>
        <begin position="1150"/>
        <end position="1182"/>
    </location>
</feature>
<dbReference type="Gene3D" id="1.25.40.20">
    <property type="entry name" value="Ankyrin repeat-containing domain"/>
    <property type="match status" value="3"/>
</dbReference>
<keyword evidence="5 8" id="KW-0040">ANK repeat</keyword>
<evidence type="ECO:0000256" key="5">
    <source>
        <dbReference type="ARBA" id="ARBA00023043"/>
    </source>
</evidence>
<dbReference type="SUPFAM" id="SSF48452">
    <property type="entry name" value="TPR-like"/>
    <property type="match status" value="1"/>
</dbReference>
<dbReference type="InterPro" id="IPR050889">
    <property type="entry name" value="Dendritic_Spine_Reg/Scaffold"/>
</dbReference>
<evidence type="ECO:0000256" key="1">
    <source>
        <dbReference type="ARBA" id="ARBA00022737"/>
    </source>
</evidence>
<evidence type="ECO:0000313" key="12">
    <source>
        <dbReference type="EMBL" id="TGZ47928.1"/>
    </source>
</evidence>
<dbReference type="PROSITE" id="PS50088">
    <property type="entry name" value="ANK_REPEAT"/>
    <property type="match status" value="5"/>
</dbReference>
<feature type="repeat" description="ANK" evidence="8">
    <location>
        <begin position="1084"/>
        <end position="1116"/>
    </location>
</feature>
<dbReference type="STRING" id="300112.A0A4S2KJQ1"/>
<dbReference type="GO" id="GO:0008270">
    <property type="term" value="F:zinc ion binding"/>
    <property type="evidence" value="ECO:0007669"/>
    <property type="project" value="UniProtKB-KW"/>
</dbReference>
<evidence type="ECO:0000259" key="11">
    <source>
        <dbReference type="PROSITE" id="PS50089"/>
    </source>
</evidence>
<dbReference type="InterPro" id="IPR019734">
    <property type="entry name" value="TPR_rpt"/>
</dbReference>